<dbReference type="GO" id="GO:0005524">
    <property type="term" value="F:ATP binding"/>
    <property type="evidence" value="ECO:0007669"/>
    <property type="project" value="UniProtKB-UniRule"/>
</dbReference>
<dbReference type="OrthoDB" id="40902at2759"/>
<dbReference type="SMART" id="SM00220">
    <property type="entry name" value="S_TKc"/>
    <property type="match status" value="1"/>
</dbReference>
<evidence type="ECO:0000256" key="8">
    <source>
        <dbReference type="PIRSR" id="PIRSR630616-3"/>
    </source>
</evidence>
<dbReference type="EMBL" id="VRMN01000003">
    <property type="protein sequence ID" value="KAA8496010.1"/>
    <property type="molecule type" value="Genomic_DNA"/>
</dbReference>
<organism evidence="12 13">
    <name type="scientific">Porphyridium purpureum</name>
    <name type="common">Red alga</name>
    <name type="synonym">Porphyridium cruentum</name>
    <dbReference type="NCBI Taxonomy" id="35688"/>
    <lineage>
        <taxon>Eukaryota</taxon>
        <taxon>Rhodophyta</taxon>
        <taxon>Bangiophyceae</taxon>
        <taxon>Porphyridiales</taxon>
        <taxon>Porphyridiaceae</taxon>
        <taxon>Porphyridium</taxon>
    </lineage>
</organism>
<dbReference type="InterPro" id="IPR008271">
    <property type="entry name" value="Ser/Thr_kinase_AS"/>
</dbReference>
<dbReference type="FunFam" id="1.10.510.10:FF:000571">
    <property type="entry name" value="Maternal embryonic leucine zipper kinase"/>
    <property type="match status" value="1"/>
</dbReference>
<feature type="compositionally biased region" description="Basic and acidic residues" evidence="10">
    <location>
        <begin position="614"/>
        <end position="624"/>
    </location>
</feature>
<dbReference type="Proteomes" id="UP000324585">
    <property type="component" value="Unassembled WGS sequence"/>
</dbReference>
<feature type="domain" description="Protein kinase" evidence="11">
    <location>
        <begin position="107"/>
        <end position="366"/>
    </location>
</feature>
<dbReference type="PROSITE" id="PS50011">
    <property type="entry name" value="PROTEIN_KINASE_DOM"/>
    <property type="match status" value="1"/>
</dbReference>
<dbReference type="InterPro" id="IPR017441">
    <property type="entry name" value="Protein_kinase_ATP_BS"/>
</dbReference>
<reference evidence="13" key="1">
    <citation type="journal article" date="2019" name="Nat. Commun.">
        <title>Expansion of phycobilisome linker gene families in mesophilic red algae.</title>
        <authorList>
            <person name="Lee J."/>
            <person name="Kim D."/>
            <person name="Bhattacharya D."/>
            <person name="Yoon H.S."/>
        </authorList>
    </citation>
    <scope>NUCLEOTIDE SEQUENCE [LARGE SCALE GENOMIC DNA]</scope>
    <source>
        <strain evidence="13">CCMP 1328</strain>
    </source>
</reference>
<feature type="compositionally biased region" description="Polar residues" evidence="10">
    <location>
        <begin position="789"/>
        <end position="799"/>
    </location>
</feature>
<accession>A0A5J4YYF7</accession>
<comment type="caution">
    <text evidence="12">The sequence shown here is derived from an EMBL/GenBank/DDBJ whole genome shotgun (WGS) entry which is preliminary data.</text>
</comment>
<feature type="binding site" evidence="7">
    <location>
        <position position="246"/>
    </location>
    <ligand>
        <name>ATP</name>
        <dbReference type="ChEBI" id="CHEBI:30616"/>
    </ligand>
</feature>
<dbReference type="CDD" id="cd05117">
    <property type="entry name" value="STKc_CAMK"/>
    <property type="match status" value="1"/>
</dbReference>
<feature type="region of interest" description="Disordered" evidence="10">
    <location>
        <begin position="498"/>
        <end position="560"/>
    </location>
</feature>
<feature type="region of interest" description="Disordered" evidence="10">
    <location>
        <begin position="580"/>
        <end position="644"/>
    </location>
</feature>
<feature type="binding site" evidence="7 9">
    <location>
        <position position="136"/>
    </location>
    <ligand>
        <name>ATP</name>
        <dbReference type="ChEBI" id="CHEBI:30616"/>
    </ligand>
</feature>
<keyword evidence="2" id="KW-0808">Transferase</keyword>
<dbReference type="InterPro" id="IPR011009">
    <property type="entry name" value="Kinase-like_dom_sf"/>
</dbReference>
<feature type="cross-link" description="Glycyl lysine isopeptide (Lys-Gly) (interchain with G-Cter in SUMO2)" evidence="8">
    <location>
        <position position="230"/>
    </location>
</feature>
<dbReference type="SUPFAM" id="SSF56112">
    <property type="entry name" value="Protein kinase-like (PK-like)"/>
    <property type="match status" value="1"/>
</dbReference>
<sequence>MKYRYSSPSPTTGWVTARQGTFQKPQRLFLKLQHGGLLTAHETEDGPPLWEHDIAGARFSENQKGNRISVRTNKGKDVQIRADSLEDFQDWSGSVRRSSSLVFGDLYRQQAEIGSGFYAKVFCALDVDRNEMVAVKVMRRNVNELQKKVIERETQIIRQLDHPHVVCAYDVFESEREVRIVMEYMSGGSLYSRIRDRGRMPENTAREMMSEILMALHYLHGKDIIHRDVKAENVLLDENGSCKLADFGLSRQLPSGTSDASEFELGSLTGTPEYIAPEIVERVPYGKAVDIWALGILLYVMLSGQYPFHGRTGKETISQITNGTLAFPTTCWAGVSKEAMDLVKWMLTRDPNERPTTASLLNCSWLKSHYLTQLVSNIANGVLRIKSSKSIKSNKSVPQECSENSRASSKMVTPRTPKQDGAFADAMPEGAITVEDSSEKLLASASRRKLHSEDDELEQLSERELIKMLVNDETWMQQNGFQRVISSDDQAAGVSAIGKSEKTMAGAPSSASAVNRKKESKRRGSVPSPPKPAVAATTSRIPKSSAGTNAAPKAVEDGVVPEIGQDTFELGLQTIMNESAGKEGRLDSGVNAGKDDVEGTDSGQRVVFEEDLGSDSKEGSKSGKNDGAFSSQAGRSRTSGLGNGKLSIKALLKGDSADEKDGNMGPRSWTAEFKHITGRHSMNRSMTSSGGSSSMDARMETKSASASMRGPGFFRMNSSMDPKSGVEQKTPKSTSFKRLSSSLFLNRDSVSEVHAQDNGNSAVMHGTPPVAPDKGGSKGPDGGKPPSSEQSGPGKQSSRVAWFTKRPSNSEEPSGVIGISRMKSRDNQVKSRKDSSAEGGV</sequence>
<dbReference type="PROSITE" id="PS00107">
    <property type="entry name" value="PROTEIN_KINASE_ATP"/>
    <property type="match status" value="1"/>
</dbReference>
<evidence type="ECO:0000259" key="11">
    <source>
        <dbReference type="PROSITE" id="PS50011"/>
    </source>
</evidence>
<gene>
    <name evidence="12" type="ORF">FVE85_2165</name>
</gene>
<feature type="compositionally biased region" description="Polar residues" evidence="10">
    <location>
        <begin position="731"/>
        <end position="744"/>
    </location>
</feature>
<feature type="compositionally biased region" description="Polar residues" evidence="10">
    <location>
        <begin position="397"/>
        <end position="411"/>
    </location>
</feature>
<keyword evidence="13" id="KW-1185">Reference proteome</keyword>
<evidence type="ECO:0000256" key="6">
    <source>
        <dbReference type="PIRSR" id="PIRSR630616-1"/>
    </source>
</evidence>
<evidence type="ECO:0000256" key="4">
    <source>
        <dbReference type="ARBA" id="ARBA00022777"/>
    </source>
</evidence>
<feature type="binding site" evidence="7">
    <location>
        <begin position="232"/>
        <end position="233"/>
    </location>
    <ligand>
        <name>ATP</name>
        <dbReference type="ChEBI" id="CHEBI:30616"/>
    </ligand>
</feature>
<keyword evidence="5 7" id="KW-0067">ATP-binding</keyword>
<name>A0A5J4YYF7_PORPP</name>
<evidence type="ECO:0000313" key="12">
    <source>
        <dbReference type="EMBL" id="KAA8496010.1"/>
    </source>
</evidence>
<dbReference type="InterPro" id="IPR030616">
    <property type="entry name" value="Aur-like"/>
</dbReference>
<evidence type="ECO:0000313" key="13">
    <source>
        <dbReference type="Proteomes" id="UP000324585"/>
    </source>
</evidence>
<evidence type="ECO:0000256" key="1">
    <source>
        <dbReference type="ARBA" id="ARBA00022527"/>
    </source>
</evidence>
<protein>
    <submittedName>
        <fullName evidence="12">Calcium/calmodulin-dependent protein kinase type 1B</fullName>
    </submittedName>
</protein>
<evidence type="ECO:0000256" key="9">
    <source>
        <dbReference type="PROSITE-ProRule" id="PRU10141"/>
    </source>
</evidence>
<feature type="compositionally biased region" description="Polar residues" evidence="10">
    <location>
        <begin position="628"/>
        <end position="640"/>
    </location>
</feature>
<dbReference type="Gene3D" id="1.10.510.10">
    <property type="entry name" value="Transferase(Phosphotransferase) domain 1"/>
    <property type="match status" value="1"/>
</dbReference>
<proteinExistence type="predicted"/>
<evidence type="ECO:0000256" key="7">
    <source>
        <dbReference type="PIRSR" id="PIRSR630616-2"/>
    </source>
</evidence>
<evidence type="ECO:0000256" key="5">
    <source>
        <dbReference type="ARBA" id="ARBA00022840"/>
    </source>
</evidence>
<feature type="region of interest" description="Disordered" evidence="10">
    <location>
        <begin position="675"/>
        <end position="841"/>
    </location>
</feature>
<keyword evidence="4 12" id="KW-0418">Kinase</keyword>
<feature type="compositionally biased region" description="Low complexity" evidence="10">
    <location>
        <begin position="683"/>
        <end position="695"/>
    </location>
</feature>
<dbReference type="PROSITE" id="PS00108">
    <property type="entry name" value="PROTEIN_KINASE_ST"/>
    <property type="match status" value="1"/>
</dbReference>
<feature type="active site" description="Proton acceptor" evidence="6">
    <location>
        <position position="228"/>
    </location>
</feature>
<feature type="region of interest" description="Disordered" evidence="10">
    <location>
        <begin position="394"/>
        <end position="417"/>
    </location>
</feature>
<feature type="compositionally biased region" description="Basic and acidic residues" evidence="10">
    <location>
        <begin position="823"/>
        <end position="841"/>
    </location>
</feature>
<keyword evidence="3 7" id="KW-0547">Nucleotide-binding</keyword>
<dbReference type="Pfam" id="PF00069">
    <property type="entry name" value="Pkinase"/>
    <property type="match status" value="1"/>
</dbReference>
<dbReference type="AlphaFoldDB" id="A0A5J4YYF7"/>
<dbReference type="OMA" id="NTAREMM"/>
<evidence type="ECO:0000256" key="10">
    <source>
        <dbReference type="SAM" id="MobiDB-lite"/>
    </source>
</evidence>
<dbReference type="InterPro" id="IPR000719">
    <property type="entry name" value="Prot_kinase_dom"/>
</dbReference>
<dbReference type="PANTHER" id="PTHR24350">
    <property type="entry name" value="SERINE/THREONINE-PROTEIN KINASE IAL-RELATED"/>
    <property type="match status" value="1"/>
</dbReference>
<evidence type="ECO:0000256" key="3">
    <source>
        <dbReference type="ARBA" id="ARBA00022741"/>
    </source>
</evidence>
<evidence type="ECO:0000256" key="2">
    <source>
        <dbReference type="ARBA" id="ARBA00022679"/>
    </source>
</evidence>
<dbReference type="GO" id="GO:0004674">
    <property type="term" value="F:protein serine/threonine kinase activity"/>
    <property type="evidence" value="ECO:0007669"/>
    <property type="project" value="UniProtKB-KW"/>
</dbReference>
<dbReference type="SUPFAM" id="SSF50729">
    <property type="entry name" value="PH domain-like"/>
    <property type="match status" value="1"/>
</dbReference>
<keyword evidence="1" id="KW-0723">Serine/threonine-protein kinase</keyword>